<sequence>MLDVRLFGVFRAQDRDARPLPFESHKARELLCFLLLHRDRPQSREVLASQLWGGQTTGQSLKQLRQALWHLHLALAEGAGLLRVEADWVELRVLPSLTCDALAFEEAVLARHGRAGHALTPGEARALGEAARLYRGDLLEGWMQDWCLLQRERLHTLYLAALEKLADHAETCRDWEGGLTHAARLLEFDRASESTHCQVMRLHYLSGHRTAALRQFTLCERALREELGVKPSHATLALYECIREDRPLETEDLPPPALPARPPAPLDLGAELLQELRGVVGELRTLLASERRLRGGP</sequence>
<evidence type="ECO:0000259" key="1">
    <source>
        <dbReference type="SMART" id="SM01043"/>
    </source>
</evidence>
<dbReference type="InterPro" id="IPR005158">
    <property type="entry name" value="BTAD"/>
</dbReference>
<dbReference type="InterPro" id="IPR016032">
    <property type="entry name" value="Sig_transdc_resp-reg_C-effctor"/>
</dbReference>
<dbReference type="RefSeq" id="WP_345454372.1">
    <property type="nucleotide sequence ID" value="NZ_BAABRV010000004.1"/>
</dbReference>
<comment type="caution">
    <text evidence="2">The sequence shown here is derived from an EMBL/GenBank/DDBJ whole genome shotgun (WGS) entry which is preliminary data.</text>
</comment>
<dbReference type="SUPFAM" id="SSF46894">
    <property type="entry name" value="C-terminal effector domain of the bipartite response regulators"/>
    <property type="match status" value="1"/>
</dbReference>
<evidence type="ECO:0000313" key="2">
    <source>
        <dbReference type="EMBL" id="GAA5533730.1"/>
    </source>
</evidence>
<dbReference type="Gene3D" id="1.10.10.10">
    <property type="entry name" value="Winged helix-like DNA-binding domain superfamily/Winged helix DNA-binding domain"/>
    <property type="match status" value="1"/>
</dbReference>
<keyword evidence="3" id="KW-1185">Reference proteome</keyword>
<dbReference type="Proteomes" id="UP001404956">
    <property type="component" value="Unassembled WGS sequence"/>
</dbReference>
<dbReference type="SUPFAM" id="SSF48452">
    <property type="entry name" value="TPR-like"/>
    <property type="match status" value="1"/>
</dbReference>
<organism evidence="2 3">
    <name type="scientific">Deinococcus aluminii</name>
    <dbReference type="NCBI Taxonomy" id="1656885"/>
    <lineage>
        <taxon>Bacteria</taxon>
        <taxon>Thermotogati</taxon>
        <taxon>Deinococcota</taxon>
        <taxon>Deinococci</taxon>
        <taxon>Deinococcales</taxon>
        <taxon>Deinococcaceae</taxon>
        <taxon>Deinococcus</taxon>
    </lineage>
</organism>
<dbReference type="Gene3D" id="1.25.40.10">
    <property type="entry name" value="Tetratricopeptide repeat domain"/>
    <property type="match status" value="1"/>
</dbReference>
<gene>
    <name evidence="2" type="ORF">Dalu01_02138</name>
</gene>
<proteinExistence type="predicted"/>
<dbReference type="InterPro" id="IPR011990">
    <property type="entry name" value="TPR-like_helical_dom_sf"/>
</dbReference>
<dbReference type="SMART" id="SM01043">
    <property type="entry name" value="BTAD"/>
    <property type="match status" value="1"/>
</dbReference>
<dbReference type="InterPro" id="IPR036388">
    <property type="entry name" value="WH-like_DNA-bd_sf"/>
</dbReference>
<feature type="domain" description="Bacterial transcriptional activator" evidence="1">
    <location>
        <begin position="99"/>
        <end position="243"/>
    </location>
</feature>
<accession>A0ABP9XEE4</accession>
<protein>
    <recommendedName>
        <fullName evidence="1">Bacterial transcriptional activator domain-containing protein</fullName>
    </recommendedName>
</protein>
<reference evidence="2 3" key="1">
    <citation type="submission" date="2024-02" db="EMBL/GenBank/DDBJ databases">
        <title>Deinococcus aluminii NBRC 112889.</title>
        <authorList>
            <person name="Ichikawa N."/>
            <person name="Katano-Makiyama Y."/>
            <person name="Hidaka K."/>
        </authorList>
    </citation>
    <scope>NUCLEOTIDE SEQUENCE [LARGE SCALE GENOMIC DNA]</scope>
    <source>
        <strain evidence="2 3">NBRC 112889</strain>
    </source>
</reference>
<dbReference type="InterPro" id="IPR051677">
    <property type="entry name" value="AfsR-DnrI-RedD_regulator"/>
</dbReference>
<dbReference type="EMBL" id="BAABRV010000004">
    <property type="protein sequence ID" value="GAA5533730.1"/>
    <property type="molecule type" value="Genomic_DNA"/>
</dbReference>
<evidence type="ECO:0000313" key="3">
    <source>
        <dbReference type="Proteomes" id="UP001404956"/>
    </source>
</evidence>
<name>A0ABP9XEE4_9DEIO</name>
<dbReference type="PANTHER" id="PTHR35807">
    <property type="entry name" value="TRANSCRIPTIONAL REGULATOR REDD-RELATED"/>
    <property type="match status" value="1"/>
</dbReference>
<dbReference type="Pfam" id="PF03704">
    <property type="entry name" value="BTAD"/>
    <property type="match status" value="1"/>
</dbReference>